<dbReference type="Proteomes" id="UP000019102">
    <property type="component" value="Unassembled WGS sequence"/>
</dbReference>
<comment type="caution">
    <text evidence="9">The sequence shown here is derived from an EMBL/GenBank/DDBJ whole genome shotgun (WGS) entry which is preliminary data.</text>
</comment>
<name>W4VGW6_9BACI</name>
<dbReference type="GO" id="GO:0016020">
    <property type="term" value="C:membrane"/>
    <property type="evidence" value="ECO:0007669"/>
    <property type="project" value="UniProtKB-SubCell"/>
</dbReference>
<reference evidence="9 10" key="1">
    <citation type="journal article" date="2014" name="Genome Announc.">
        <title>Draft Genome Sequence of the Boron-Tolerant and Moderately Halotolerant Bacterium Gracilibacillus boraciitolerans JCM 21714T.</title>
        <authorList>
            <person name="Ahmed I."/>
            <person name="Oshima K."/>
            <person name="Suda W."/>
            <person name="Kitamura K."/>
            <person name="Iida T."/>
            <person name="Ohmori Y."/>
            <person name="Fujiwara T."/>
            <person name="Hattori M."/>
            <person name="Ohkuma M."/>
        </authorList>
    </citation>
    <scope>NUCLEOTIDE SEQUENCE [LARGE SCALE GENOMIC DNA]</scope>
    <source>
        <strain evidence="9 10">JCM 21714</strain>
    </source>
</reference>
<keyword evidence="4" id="KW-0309">Germination</keyword>
<feature type="transmembrane region" description="Helical" evidence="8">
    <location>
        <begin position="152"/>
        <end position="172"/>
    </location>
</feature>
<evidence type="ECO:0000256" key="4">
    <source>
        <dbReference type="ARBA" id="ARBA00022544"/>
    </source>
</evidence>
<dbReference type="InterPro" id="IPR004761">
    <property type="entry name" value="Spore_GerAB"/>
</dbReference>
<dbReference type="Gene3D" id="1.20.1740.10">
    <property type="entry name" value="Amino acid/polyamine transporter I"/>
    <property type="match status" value="1"/>
</dbReference>
<organism evidence="9 10">
    <name type="scientific">Gracilibacillus boraciitolerans JCM 21714</name>
    <dbReference type="NCBI Taxonomy" id="1298598"/>
    <lineage>
        <taxon>Bacteria</taxon>
        <taxon>Bacillati</taxon>
        <taxon>Bacillota</taxon>
        <taxon>Bacilli</taxon>
        <taxon>Bacillales</taxon>
        <taxon>Bacillaceae</taxon>
        <taxon>Gracilibacillus</taxon>
    </lineage>
</organism>
<dbReference type="eggNOG" id="COG0814">
    <property type="taxonomic scope" value="Bacteria"/>
</dbReference>
<feature type="transmembrane region" description="Helical" evidence="8">
    <location>
        <begin position="192"/>
        <end position="211"/>
    </location>
</feature>
<feature type="transmembrane region" description="Helical" evidence="8">
    <location>
        <begin position="223"/>
        <end position="244"/>
    </location>
</feature>
<gene>
    <name evidence="9" type="ORF">JCM21714_1395</name>
</gene>
<evidence type="ECO:0000256" key="6">
    <source>
        <dbReference type="ARBA" id="ARBA00022989"/>
    </source>
</evidence>
<dbReference type="EMBL" id="BAVS01000004">
    <property type="protein sequence ID" value="GAE92401.1"/>
    <property type="molecule type" value="Genomic_DNA"/>
</dbReference>
<comment type="similarity">
    <text evidence="2">Belongs to the amino acid-polyamine-organocation (APC) superfamily. Spore germination protein (SGP) (TC 2.A.3.9) family.</text>
</comment>
<keyword evidence="6 8" id="KW-1133">Transmembrane helix</keyword>
<dbReference type="Pfam" id="PF03845">
    <property type="entry name" value="Spore_permease"/>
    <property type="match status" value="1"/>
</dbReference>
<dbReference type="PANTHER" id="PTHR34975">
    <property type="entry name" value="SPORE GERMINATION PROTEIN A2"/>
    <property type="match status" value="1"/>
</dbReference>
<dbReference type="NCBIfam" id="TIGR00912">
    <property type="entry name" value="2A0309"/>
    <property type="match status" value="1"/>
</dbReference>
<dbReference type="PANTHER" id="PTHR34975:SF2">
    <property type="entry name" value="SPORE GERMINATION PROTEIN A2"/>
    <property type="match status" value="1"/>
</dbReference>
<feature type="transmembrane region" description="Helical" evidence="8">
    <location>
        <begin position="16"/>
        <end position="33"/>
    </location>
</feature>
<evidence type="ECO:0000256" key="1">
    <source>
        <dbReference type="ARBA" id="ARBA00004141"/>
    </source>
</evidence>
<comment type="subcellular location">
    <subcellularLocation>
        <location evidence="1">Membrane</location>
        <topology evidence="1">Multi-pass membrane protein</topology>
    </subcellularLocation>
</comment>
<feature type="transmembrane region" description="Helical" evidence="8">
    <location>
        <begin position="76"/>
        <end position="102"/>
    </location>
</feature>
<evidence type="ECO:0000313" key="9">
    <source>
        <dbReference type="EMBL" id="GAE92401.1"/>
    </source>
</evidence>
<keyword evidence="5 8" id="KW-0812">Transmembrane</keyword>
<evidence type="ECO:0000313" key="10">
    <source>
        <dbReference type="Proteomes" id="UP000019102"/>
    </source>
</evidence>
<dbReference type="AlphaFoldDB" id="W4VGW6"/>
<feature type="transmembrane region" description="Helical" evidence="8">
    <location>
        <begin position="45"/>
        <end position="64"/>
    </location>
</feature>
<keyword evidence="7 8" id="KW-0472">Membrane</keyword>
<accession>W4VGW6</accession>
<dbReference type="STRING" id="1298598.JCM21714_1395"/>
<evidence type="ECO:0000256" key="7">
    <source>
        <dbReference type="ARBA" id="ARBA00023136"/>
    </source>
</evidence>
<protein>
    <submittedName>
        <fullName evidence="9">Spore germination protein</fullName>
    </submittedName>
</protein>
<evidence type="ECO:0000256" key="2">
    <source>
        <dbReference type="ARBA" id="ARBA00007998"/>
    </source>
</evidence>
<dbReference type="GO" id="GO:0009847">
    <property type="term" value="P:spore germination"/>
    <property type="evidence" value="ECO:0007669"/>
    <property type="project" value="InterPro"/>
</dbReference>
<feature type="transmembrane region" description="Helical" evidence="8">
    <location>
        <begin position="122"/>
        <end position="140"/>
    </location>
</feature>
<proteinExistence type="inferred from homology"/>
<keyword evidence="3" id="KW-0813">Transport</keyword>
<sequence length="293" mass="32453">MKQFDYADGHISDKQIMVAVPSFIIGIGVISLPQKVASVTMAADGWISLLIGGIITIIITWSVAKLSSSFPNQSFLTFSSLIVTKPVAILLTFLFAAISLNITALEIRDIADISKHYLLRETPIEVISLTFFLIIIYAVANSRVGLFRLNALFLPFVLVIAIIVIVFNIKWFNIGHLLPAFETSISGYVEGVKQSVLSYAGFGILWFYIALVRKPEKTAQLAVFGLSIPIVLYLLLYITCILVFGNSATSNLHYSTVELAKTVIIPGGGILERFESIFLLFGSWQFLIQQQWH</sequence>
<evidence type="ECO:0000256" key="8">
    <source>
        <dbReference type="SAM" id="Phobius"/>
    </source>
</evidence>
<evidence type="ECO:0000256" key="5">
    <source>
        <dbReference type="ARBA" id="ARBA00022692"/>
    </source>
</evidence>
<evidence type="ECO:0000256" key="3">
    <source>
        <dbReference type="ARBA" id="ARBA00022448"/>
    </source>
</evidence>
<keyword evidence="10" id="KW-1185">Reference proteome</keyword>